<evidence type="ECO:0000256" key="3">
    <source>
        <dbReference type="ARBA" id="ARBA00022824"/>
    </source>
</evidence>
<keyword evidence="8" id="KW-1185">Reference proteome</keyword>
<dbReference type="Pfam" id="PF20284">
    <property type="entry name" value="CTD8"/>
    <property type="match status" value="1"/>
</dbReference>
<dbReference type="InterPro" id="IPR029058">
    <property type="entry name" value="AB_hydrolase_fold"/>
</dbReference>
<evidence type="ECO:0000259" key="6">
    <source>
        <dbReference type="Pfam" id="PF20284"/>
    </source>
</evidence>
<evidence type="ECO:0000259" key="5">
    <source>
        <dbReference type="Pfam" id="PF07819"/>
    </source>
</evidence>
<dbReference type="InterPro" id="IPR052374">
    <property type="entry name" value="SERAC1"/>
</dbReference>
<dbReference type="RefSeq" id="WP_125259791.1">
    <property type="nucleotide sequence ID" value="NZ_CP114280.1"/>
</dbReference>
<evidence type="ECO:0000256" key="1">
    <source>
        <dbReference type="ARBA" id="ARBA00004240"/>
    </source>
</evidence>
<keyword evidence="4" id="KW-0472">Membrane</keyword>
<dbReference type="PANTHER" id="PTHR48182">
    <property type="entry name" value="PROTEIN SERAC1"/>
    <property type="match status" value="1"/>
</dbReference>
<comment type="subcellular location">
    <subcellularLocation>
        <location evidence="1">Endoplasmic reticulum</location>
    </subcellularLocation>
    <subcellularLocation>
        <location evidence="2">Membrane</location>
    </subcellularLocation>
</comment>
<evidence type="ECO:0000256" key="2">
    <source>
        <dbReference type="ARBA" id="ARBA00004370"/>
    </source>
</evidence>
<evidence type="ECO:0000313" key="7">
    <source>
        <dbReference type="EMBL" id="WFN55605.1"/>
    </source>
</evidence>
<feature type="domain" description="GPI inositol-deacylase PGAP1-like alpha/beta" evidence="5">
    <location>
        <begin position="15"/>
        <end position="153"/>
    </location>
</feature>
<proteinExistence type="predicted"/>
<sequence length="402" mass="45928">MSMLEWKRKNGTDSLVLFIHGLKGGSDTWSFNKSISFPILLCGDIELENYDIACFEYFTNFTNLFGNKTGMLRRFFNNTKKREINLPVSEISQLLVTEIDLHLGQYNNIIIIAHSMGGLIAKSCILKLINYERSRNIKGFISLAVPHSGSTIANIMSSLVTKNIQISDLSVFSNETDALNRDWLNANNLPKAKFVYGTNDNIVKKQSALPLHIQEKDYIAVNEDHQSICKPESIENNVYAVVKKFIIEISNEESDLLTQAEFIDENQYDNEFFVLKLMLADVHNDFTNHAKEYYYNAELARNLFTSDYDRNLLGKIYRQIKSLYQTQYQLALSNRLSSDQLVASIHSKIDQEDKKELSTVLSNLDSLHKKGMLHQLANKLNRDVIWSADTTVESLSILKGKK</sequence>
<dbReference type="InterPro" id="IPR046912">
    <property type="entry name" value="ABC-3C_CTD8"/>
</dbReference>
<dbReference type="InterPro" id="IPR012908">
    <property type="entry name" value="PGAP1-ab_dom-like"/>
</dbReference>
<gene>
    <name evidence="7" type="ORF">O1Q98_18840</name>
</gene>
<organism evidence="7 8">
    <name type="scientific">Dickeya lacustris</name>
    <dbReference type="NCBI Taxonomy" id="2259638"/>
    <lineage>
        <taxon>Bacteria</taxon>
        <taxon>Pseudomonadati</taxon>
        <taxon>Pseudomonadota</taxon>
        <taxon>Gammaproteobacteria</taxon>
        <taxon>Enterobacterales</taxon>
        <taxon>Pectobacteriaceae</taxon>
        <taxon>Dickeya</taxon>
    </lineage>
</organism>
<dbReference type="Gene3D" id="3.40.50.1820">
    <property type="entry name" value="alpha/beta hydrolase"/>
    <property type="match status" value="1"/>
</dbReference>
<reference evidence="7 8" key="1">
    <citation type="submission" date="2022-12" db="EMBL/GenBank/DDBJ databases">
        <title>Complete genome sequencing of Dickeya lacustris type strain LMG30899.</title>
        <authorList>
            <person name="Dobhal S."/>
            <person name="Arizala D."/>
            <person name="Arif M."/>
        </authorList>
    </citation>
    <scope>NUCLEOTIDE SEQUENCE [LARGE SCALE GENOMIC DNA]</scope>
    <source>
        <strain evidence="7 8">LMG30899</strain>
    </source>
</reference>
<dbReference type="SUPFAM" id="SSF53474">
    <property type="entry name" value="alpha/beta-Hydrolases"/>
    <property type="match status" value="1"/>
</dbReference>
<feature type="domain" description="ABC-three component systems C-terminal" evidence="6">
    <location>
        <begin position="264"/>
        <end position="388"/>
    </location>
</feature>
<evidence type="ECO:0008006" key="9">
    <source>
        <dbReference type="Google" id="ProtNLM"/>
    </source>
</evidence>
<dbReference type="EMBL" id="CP114280">
    <property type="protein sequence ID" value="WFN55605.1"/>
    <property type="molecule type" value="Genomic_DNA"/>
</dbReference>
<evidence type="ECO:0000313" key="8">
    <source>
        <dbReference type="Proteomes" id="UP001219630"/>
    </source>
</evidence>
<dbReference type="PANTHER" id="PTHR48182:SF2">
    <property type="entry name" value="PROTEIN SERAC1"/>
    <property type="match status" value="1"/>
</dbReference>
<dbReference type="Pfam" id="PF07819">
    <property type="entry name" value="PGAP1"/>
    <property type="match status" value="1"/>
</dbReference>
<keyword evidence="3" id="KW-0256">Endoplasmic reticulum</keyword>
<dbReference type="Proteomes" id="UP001219630">
    <property type="component" value="Chromosome"/>
</dbReference>
<evidence type="ECO:0000256" key="4">
    <source>
        <dbReference type="ARBA" id="ARBA00023136"/>
    </source>
</evidence>
<protein>
    <recommendedName>
        <fullName evidence="9">PGAP1-like protein</fullName>
    </recommendedName>
</protein>
<accession>A0ABY8G6R4</accession>
<name>A0ABY8G6R4_9GAMM</name>